<accession>A0A378I671</accession>
<dbReference type="RefSeq" id="WP_115303953.1">
    <property type="nucleotide sequence ID" value="NZ_CAAAHO010000003.1"/>
</dbReference>
<dbReference type="PANTHER" id="PTHR34606:SF4">
    <property type="entry name" value="OUTER MEMBRANE LIPOPROTEIN DOLP"/>
    <property type="match status" value="1"/>
</dbReference>
<feature type="transmembrane region" description="Helical" evidence="2">
    <location>
        <begin position="6"/>
        <end position="33"/>
    </location>
</feature>
<evidence type="ECO:0000256" key="1">
    <source>
        <dbReference type="ARBA" id="ARBA00022729"/>
    </source>
</evidence>
<evidence type="ECO:0000259" key="3">
    <source>
        <dbReference type="PROSITE" id="PS50914"/>
    </source>
</evidence>
<reference evidence="4 5" key="1">
    <citation type="submission" date="2018-06" db="EMBL/GenBank/DDBJ databases">
        <authorList>
            <consortium name="Pathogen Informatics"/>
            <person name="Doyle S."/>
        </authorList>
    </citation>
    <scope>NUCLEOTIDE SEQUENCE [LARGE SCALE GENOMIC DNA]</scope>
    <source>
        <strain evidence="4 5">NCTC13315</strain>
    </source>
</reference>
<organism evidence="4 5">
    <name type="scientific">Legionella beliardensis</name>
    <dbReference type="NCBI Taxonomy" id="91822"/>
    <lineage>
        <taxon>Bacteria</taxon>
        <taxon>Pseudomonadati</taxon>
        <taxon>Pseudomonadota</taxon>
        <taxon>Gammaproteobacteria</taxon>
        <taxon>Legionellales</taxon>
        <taxon>Legionellaceae</taxon>
        <taxon>Legionella</taxon>
    </lineage>
</organism>
<keyword evidence="2" id="KW-0812">Transmembrane</keyword>
<proteinExistence type="predicted"/>
<dbReference type="Proteomes" id="UP000254968">
    <property type="component" value="Unassembled WGS sequence"/>
</dbReference>
<dbReference type="EMBL" id="UGNV01000001">
    <property type="protein sequence ID" value="STX30236.1"/>
    <property type="molecule type" value="Genomic_DNA"/>
</dbReference>
<keyword evidence="1" id="KW-0732">Signal</keyword>
<protein>
    <submittedName>
        <fullName evidence="4">21 kDa hemolysin</fullName>
    </submittedName>
</protein>
<sequence>MKYRALVYVLISSLLCSCVAVVVAGAAAGMIVYDRRTLKTMESDARIFHLIHKALVEDARFRGSHIEVISFNQVVLLVGQTTSPSLRVAAEKIAQNTPAVRRVYNELTIGLPLSLKQKTQDTFITGQVRSYMLGRKDLESGSIRVVTENATVYLMGTVTHEQAYLAVDVARHVTDVRKVVKVFRYIT</sequence>
<dbReference type="PANTHER" id="PTHR34606">
    <property type="entry name" value="BON DOMAIN-CONTAINING PROTEIN"/>
    <property type="match status" value="1"/>
</dbReference>
<dbReference type="OrthoDB" id="9783990at2"/>
<dbReference type="InterPro" id="IPR007055">
    <property type="entry name" value="BON_dom"/>
</dbReference>
<dbReference type="Gene3D" id="3.30.1340.30">
    <property type="match status" value="1"/>
</dbReference>
<gene>
    <name evidence="4" type="ORF">NCTC13315_02801</name>
</gene>
<keyword evidence="2" id="KW-1133">Transmembrane helix</keyword>
<keyword evidence="2" id="KW-0472">Membrane</keyword>
<dbReference type="AlphaFoldDB" id="A0A378I671"/>
<evidence type="ECO:0000313" key="4">
    <source>
        <dbReference type="EMBL" id="STX30236.1"/>
    </source>
</evidence>
<evidence type="ECO:0000313" key="5">
    <source>
        <dbReference type="Proteomes" id="UP000254968"/>
    </source>
</evidence>
<feature type="domain" description="BON" evidence="3">
    <location>
        <begin position="120"/>
        <end position="187"/>
    </location>
</feature>
<dbReference type="PROSITE" id="PS51257">
    <property type="entry name" value="PROKAR_LIPOPROTEIN"/>
    <property type="match status" value="1"/>
</dbReference>
<dbReference type="SMART" id="SM00749">
    <property type="entry name" value="BON"/>
    <property type="match status" value="2"/>
</dbReference>
<evidence type="ECO:0000256" key="2">
    <source>
        <dbReference type="SAM" id="Phobius"/>
    </source>
</evidence>
<dbReference type="InterPro" id="IPR014004">
    <property type="entry name" value="Transpt-assoc_nodulatn_dom_bac"/>
</dbReference>
<dbReference type="PROSITE" id="PS50914">
    <property type="entry name" value="BON"/>
    <property type="match status" value="2"/>
</dbReference>
<dbReference type="InterPro" id="IPR051686">
    <property type="entry name" value="Lipoprotein_DolP"/>
</dbReference>
<feature type="domain" description="BON" evidence="3">
    <location>
        <begin position="43"/>
        <end position="111"/>
    </location>
</feature>
<dbReference type="Pfam" id="PF04972">
    <property type="entry name" value="BON"/>
    <property type="match status" value="2"/>
</dbReference>
<name>A0A378I671_9GAMM</name>
<keyword evidence="5" id="KW-1185">Reference proteome</keyword>